<feature type="domain" description="PPIase cyclophilin-type" evidence="5">
    <location>
        <begin position="27"/>
        <end position="192"/>
    </location>
</feature>
<evidence type="ECO:0000256" key="4">
    <source>
        <dbReference type="RuleBase" id="RU363019"/>
    </source>
</evidence>
<protein>
    <recommendedName>
        <fullName evidence="4">Peptidyl-prolyl cis-trans isomerase</fullName>
        <shortName evidence="4">PPIase</shortName>
        <ecNumber evidence="4">5.2.1.8</ecNumber>
    </recommendedName>
</protein>
<keyword evidence="3 4" id="KW-0413">Isomerase</keyword>
<dbReference type="Gene3D" id="2.40.100.10">
    <property type="entry name" value="Cyclophilin-like"/>
    <property type="match status" value="1"/>
</dbReference>
<dbReference type="InterPro" id="IPR024936">
    <property type="entry name" value="Cyclophilin-type_PPIase"/>
</dbReference>
<evidence type="ECO:0000313" key="6">
    <source>
        <dbReference type="EMBL" id="CAE0638721.1"/>
    </source>
</evidence>
<dbReference type="GO" id="GO:0003755">
    <property type="term" value="F:peptidyl-prolyl cis-trans isomerase activity"/>
    <property type="evidence" value="ECO:0007669"/>
    <property type="project" value="UniProtKB-UniRule"/>
</dbReference>
<dbReference type="EMBL" id="HBIU01038266">
    <property type="protein sequence ID" value="CAE0638721.1"/>
    <property type="molecule type" value="Transcribed_RNA"/>
</dbReference>
<dbReference type="GO" id="GO:0005737">
    <property type="term" value="C:cytoplasm"/>
    <property type="evidence" value="ECO:0007669"/>
    <property type="project" value="TreeGrafter"/>
</dbReference>
<comment type="function">
    <text evidence="4">PPIases accelerate the folding of proteins. It catalyzes the cis-trans isomerization of proline imidic peptide bonds in oligopeptides.</text>
</comment>
<evidence type="ECO:0000256" key="1">
    <source>
        <dbReference type="ARBA" id="ARBA00000971"/>
    </source>
</evidence>
<dbReference type="PROSITE" id="PS50072">
    <property type="entry name" value="CSA_PPIASE_2"/>
    <property type="match status" value="1"/>
</dbReference>
<dbReference type="GO" id="GO:0016018">
    <property type="term" value="F:cyclosporin A binding"/>
    <property type="evidence" value="ECO:0007669"/>
    <property type="project" value="TreeGrafter"/>
</dbReference>
<keyword evidence="2 4" id="KW-0697">Rotamase</keyword>
<dbReference type="SUPFAM" id="SSF50891">
    <property type="entry name" value="Cyclophilin-like"/>
    <property type="match status" value="1"/>
</dbReference>
<comment type="catalytic activity">
    <reaction evidence="1 4">
        <text>[protein]-peptidylproline (omega=180) = [protein]-peptidylproline (omega=0)</text>
        <dbReference type="Rhea" id="RHEA:16237"/>
        <dbReference type="Rhea" id="RHEA-COMP:10747"/>
        <dbReference type="Rhea" id="RHEA-COMP:10748"/>
        <dbReference type="ChEBI" id="CHEBI:83833"/>
        <dbReference type="ChEBI" id="CHEBI:83834"/>
        <dbReference type="EC" id="5.2.1.8"/>
    </reaction>
</comment>
<dbReference type="AlphaFoldDB" id="A0A7S3Y1Y7"/>
<organism evidence="6">
    <name type="scientific">Heterosigma akashiwo</name>
    <name type="common">Chromophytic alga</name>
    <name type="synonym">Heterosigma carterae</name>
    <dbReference type="NCBI Taxonomy" id="2829"/>
    <lineage>
        <taxon>Eukaryota</taxon>
        <taxon>Sar</taxon>
        <taxon>Stramenopiles</taxon>
        <taxon>Ochrophyta</taxon>
        <taxon>Raphidophyceae</taxon>
        <taxon>Chattonellales</taxon>
        <taxon>Chattonellaceae</taxon>
        <taxon>Heterosigma</taxon>
    </lineage>
</organism>
<proteinExistence type="inferred from homology"/>
<accession>A0A7S3Y1Y7</accession>
<reference evidence="6" key="1">
    <citation type="submission" date="2021-01" db="EMBL/GenBank/DDBJ databases">
        <authorList>
            <person name="Corre E."/>
            <person name="Pelletier E."/>
            <person name="Niang G."/>
            <person name="Scheremetjew M."/>
            <person name="Finn R."/>
            <person name="Kale V."/>
            <person name="Holt S."/>
            <person name="Cochrane G."/>
            <person name="Meng A."/>
            <person name="Brown T."/>
            <person name="Cohen L."/>
        </authorList>
    </citation>
    <scope>NUCLEOTIDE SEQUENCE</scope>
    <source>
        <strain evidence="6">CCMP3107</strain>
    </source>
</reference>
<dbReference type="PIRSF" id="PIRSF001467">
    <property type="entry name" value="Peptidylpro_ismrse"/>
    <property type="match status" value="1"/>
</dbReference>
<name>A0A7S3Y1Y7_HETAK</name>
<dbReference type="InterPro" id="IPR029000">
    <property type="entry name" value="Cyclophilin-like_dom_sf"/>
</dbReference>
<dbReference type="EC" id="5.2.1.8" evidence="4"/>
<dbReference type="PANTHER" id="PTHR11071:SF561">
    <property type="entry name" value="PEPTIDYL-PROLYL CIS-TRANS ISOMERASE D-RELATED"/>
    <property type="match status" value="1"/>
</dbReference>
<dbReference type="GO" id="GO:0006457">
    <property type="term" value="P:protein folding"/>
    <property type="evidence" value="ECO:0007669"/>
    <property type="project" value="TreeGrafter"/>
</dbReference>
<gene>
    <name evidence="6" type="ORF">HAKA00212_LOCUS17506</name>
</gene>
<comment type="similarity">
    <text evidence="4">Belongs to the cyclophilin-type PPIase family.</text>
</comment>
<dbReference type="PANTHER" id="PTHR11071">
    <property type="entry name" value="PEPTIDYL-PROLYL CIS-TRANS ISOMERASE"/>
    <property type="match status" value="1"/>
</dbReference>
<sequence>MYSTEISKSVQPGMIQRKPRHLNNIMYFDMTIDGEDAGRLTFELRADIAPKTCENFKALITGERGITEDGVKLSYEGSVFHRIVKDYLIQGGDIVNQDGTGRLSSFGEPFEDENFILRHTGPGVLSMCNSGPDSNGSQFFITLVETPWLDGRHVVFGCLVDQPSLDTLAKIEQVGHDCGRPSRTVVVARCGQLFP</sequence>
<dbReference type="InterPro" id="IPR002130">
    <property type="entry name" value="Cyclophilin-type_PPIase_dom"/>
</dbReference>
<dbReference type="Pfam" id="PF00160">
    <property type="entry name" value="Pro_isomerase"/>
    <property type="match status" value="1"/>
</dbReference>
<dbReference type="FunFam" id="2.40.100.10:FF:000025">
    <property type="entry name" value="Peptidyl-prolyl cis-trans isomerase CYP19-2"/>
    <property type="match status" value="1"/>
</dbReference>
<dbReference type="PRINTS" id="PR00153">
    <property type="entry name" value="CSAPPISMRASE"/>
</dbReference>
<evidence type="ECO:0000259" key="5">
    <source>
        <dbReference type="PROSITE" id="PS50072"/>
    </source>
</evidence>
<evidence type="ECO:0000256" key="2">
    <source>
        <dbReference type="ARBA" id="ARBA00023110"/>
    </source>
</evidence>
<evidence type="ECO:0000256" key="3">
    <source>
        <dbReference type="ARBA" id="ARBA00023235"/>
    </source>
</evidence>